<dbReference type="InterPro" id="IPR048283">
    <property type="entry name" value="AdoMetDC-like"/>
</dbReference>
<dbReference type="PANTHER" id="PTHR11570">
    <property type="entry name" value="S-ADENOSYLMETHIONINE DECARBOXYLASE"/>
    <property type="match status" value="1"/>
</dbReference>
<dbReference type="InterPro" id="IPR018166">
    <property type="entry name" value="S-AdoMet_deCO2ase_CS"/>
</dbReference>
<dbReference type="EMBL" id="KZ993483">
    <property type="protein sequence ID" value="RKP04746.1"/>
    <property type="molecule type" value="Genomic_DNA"/>
</dbReference>
<comment type="cofactor">
    <cofactor evidence="1">
        <name>pyruvate</name>
        <dbReference type="ChEBI" id="CHEBI:15361"/>
    </cofactor>
</comment>
<comment type="pathway">
    <text evidence="2">Amine and polyamine biosynthesis; S-adenosylmethioninamine biosynthesis; S-adenosylmethioninamine from S-adenosyl-L-methionine: step 1/1.</text>
</comment>
<evidence type="ECO:0000256" key="16">
    <source>
        <dbReference type="PIRSR" id="PIRSR001355-3"/>
    </source>
</evidence>
<feature type="active site" description="Proton acceptor; for processing activity" evidence="14">
    <location>
        <position position="312"/>
    </location>
</feature>
<dbReference type="PROSITE" id="PS01336">
    <property type="entry name" value="ADOMETDC"/>
    <property type="match status" value="1"/>
</dbReference>
<evidence type="ECO:0000256" key="10">
    <source>
        <dbReference type="ARBA" id="ARBA00023145"/>
    </source>
</evidence>
<evidence type="ECO:0000256" key="13">
    <source>
        <dbReference type="ARBA" id="ARBA00023317"/>
    </source>
</evidence>
<evidence type="ECO:0000256" key="4">
    <source>
        <dbReference type="ARBA" id="ARBA00012357"/>
    </source>
</evidence>
<evidence type="ECO:0000256" key="12">
    <source>
        <dbReference type="ARBA" id="ARBA00023270"/>
    </source>
</evidence>
<feature type="binding site" evidence="15">
    <location>
        <position position="293"/>
    </location>
    <ligand>
        <name>substrate</name>
    </ligand>
</feature>
<evidence type="ECO:0000313" key="19">
    <source>
        <dbReference type="EMBL" id="RKP04746.1"/>
    </source>
</evidence>
<keyword evidence="6" id="KW-0210">Decarboxylase</keyword>
<dbReference type="STRING" id="78915.A0A4P9XGI8"/>
<dbReference type="Gene3D" id="3.60.90.10">
    <property type="entry name" value="S-adenosylmethionine decarboxylase"/>
    <property type="match status" value="1"/>
</dbReference>
<evidence type="ECO:0000256" key="15">
    <source>
        <dbReference type="PIRSR" id="PIRSR001355-2"/>
    </source>
</evidence>
<evidence type="ECO:0000256" key="8">
    <source>
        <dbReference type="ARBA" id="ARBA00023066"/>
    </source>
</evidence>
<evidence type="ECO:0000256" key="11">
    <source>
        <dbReference type="ARBA" id="ARBA00023239"/>
    </source>
</evidence>
<keyword evidence="9" id="KW-0620">Polyamine biosynthesis</keyword>
<dbReference type="PANTHER" id="PTHR11570:SF0">
    <property type="entry name" value="S-ADENOSYLMETHIONINE DECARBOXYLASE PROENZYME"/>
    <property type="match status" value="1"/>
</dbReference>
<dbReference type="Pfam" id="PF01536">
    <property type="entry name" value="SAM_decarbox"/>
    <property type="match status" value="1"/>
</dbReference>
<keyword evidence="12" id="KW-0704">Schiff base</keyword>
<feature type="modified residue" description="Pyruvic acid (Ser); by autocatalysis" evidence="16">
    <location>
        <position position="104"/>
    </location>
</feature>
<accession>A0A4P9XGI8</accession>
<protein>
    <recommendedName>
        <fullName evidence="4">adenosylmethionine decarboxylase</fullName>
        <ecNumber evidence="4">4.1.1.50</ecNumber>
    </recommendedName>
</protein>
<feature type="binding site" evidence="15">
    <location>
        <position position="103"/>
    </location>
    <ligand>
        <name>substrate</name>
    </ligand>
</feature>
<evidence type="ECO:0000256" key="6">
    <source>
        <dbReference type="ARBA" id="ARBA00022793"/>
    </source>
</evidence>
<feature type="binding site" evidence="15">
    <location>
        <position position="316"/>
    </location>
    <ligand>
        <name>substrate</name>
    </ligand>
</feature>
<keyword evidence="7 17" id="KW-0068">Autocatalytic cleavage</keyword>
<dbReference type="SUPFAM" id="SSF56276">
    <property type="entry name" value="S-adenosylmethionine decarboxylase"/>
    <property type="match status" value="1"/>
</dbReference>
<dbReference type="Proteomes" id="UP000271241">
    <property type="component" value="Unassembled WGS sequence"/>
</dbReference>
<feature type="active site" description="Schiff-base intermediate with substrate; via pyruvic acid" evidence="14">
    <location>
        <position position="104"/>
    </location>
</feature>
<dbReference type="EC" id="4.1.1.50" evidence="4"/>
<comment type="similarity">
    <text evidence="3">Belongs to the eukaryotic AdoMetDC family.</text>
</comment>
<evidence type="ECO:0000256" key="7">
    <source>
        <dbReference type="ARBA" id="ARBA00022813"/>
    </source>
</evidence>
<dbReference type="InterPro" id="IPR016067">
    <property type="entry name" value="S-AdoMet_deCO2ase_core"/>
</dbReference>
<dbReference type="InterPro" id="IPR001985">
    <property type="entry name" value="S-AdoMet_decarboxylase_euk"/>
</dbReference>
<dbReference type="GO" id="GO:0008295">
    <property type="term" value="P:spermidine biosynthetic process"/>
    <property type="evidence" value="ECO:0007669"/>
    <property type="project" value="UniProtKB-KW"/>
</dbReference>
<keyword evidence="13" id="KW-0670">Pyruvate</keyword>
<keyword evidence="5" id="KW-0949">S-adenosyl-L-methionine</keyword>
<dbReference type="GO" id="GO:0006597">
    <property type="term" value="P:spermine biosynthetic process"/>
    <property type="evidence" value="ECO:0007669"/>
    <property type="project" value="InterPro"/>
</dbReference>
<dbReference type="OrthoDB" id="1068353at2759"/>
<feature type="active site" description="Proton acceptor; for processing activity" evidence="14">
    <location>
        <position position="299"/>
    </location>
</feature>
<evidence type="ECO:0000256" key="3">
    <source>
        <dbReference type="ARBA" id="ARBA00008466"/>
    </source>
</evidence>
<dbReference type="PIRSF" id="PIRSF001355">
    <property type="entry name" value="S-AdenosylMet_decarboxylase"/>
    <property type="match status" value="1"/>
</dbReference>
<evidence type="ECO:0000313" key="20">
    <source>
        <dbReference type="Proteomes" id="UP000271241"/>
    </source>
</evidence>
<dbReference type="NCBIfam" id="TIGR00535">
    <property type="entry name" value="SAM_DCase"/>
    <property type="match status" value="1"/>
</dbReference>
<gene>
    <name evidence="19" type="ORF">THASP1DRAFT_20776</name>
</gene>
<keyword evidence="10" id="KW-0865">Zymogen</keyword>
<feature type="active site" description="Proton donor; for catalytic activity" evidence="14">
    <location>
        <position position="118"/>
    </location>
</feature>
<keyword evidence="20" id="KW-1185">Reference proteome</keyword>
<evidence type="ECO:0000256" key="1">
    <source>
        <dbReference type="ARBA" id="ARBA00001928"/>
    </source>
</evidence>
<dbReference type="UniPathway" id="UPA00331">
    <property type="reaction ID" value="UER00451"/>
</dbReference>
<feature type="chain" id="PRO_5042320964" description="S-adenosylmethionine decarboxylase beta chain" evidence="18">
    <location>
        <begin position="1"/>
        <end position="103"/>
    </location>
</feature>
<evidence type="ECO:0000256" key="9">
    <source>
        <dbReference type="ARBA" id="ARBA00023115"/>
    </source>
</evidence>
<name>A0A4P9XGI8_9FUNG</name>
<evidence type="ECO:0000256" key="14">
    <source>
        <dbReference type="PIRSR" id="PIRSR001355-1"/>
    </source>
</evidence>
<dbReference type="AlphaFoldDB" id="A0A4P9XGI8"/>
<feature type="site" description="Cleavage (non-hydrolytic); by autolysis" evidence="17">
    <location>
        <begin position="103"/>
        <end position="104"/>
    </location>
</feature>
<evidence type="ECO:0000256" key="5">
    <source>
        <dbReference type="ARBA" id="ARBA00022691"/>
    </source>
</evidence>
<sequence length="414" mass="46214">MTNTAQLFGKPSAAASPAVADPAIQQPVSEAYAEGAFEGPEKLLEVWFLPNADAVHAQCKGTFAEHGLRAVRREVWDAMLDVVRCKVLSVIRTESVDAYLLSESSMFVYPHKLILKTCGTTTLLKALPSMLRIAMRAGLNRVWRLFYSRKSFMFPDRQHYPHNGWQEEVSFLDDLFLEGSAYLVGKTNADHWYLYLTAPQDNYCTLKSIVADASALSELTRIEARRHASDPRLLQPEDDQTVEILMTDLDRDAAQAFYHRLGEKDGHVGGHRVDAETGLDKIDRTAQMDSYLFSPCGYSLNALSGENYFTVHVTPEPGYSYASFETNLPLAGGDRAVSQLVRQVVDIFRPGKFSVTVFKSLEHANTQPAEETVAAKLPAAKDIASQLKGWGLTDRIVYEFDGYHFGFASFEHAR</sequence>
<dbReference type="GO" id="GO:0005829">
    <property type="term" value="C:cytosol"/>
    <property type="evidence" value="ECO:0007669"/>
    <property type="project" value="TreeGrafter"/>
</dbReference>
<keyword evidence="8" id="KW-0745">Spermidine biosynthesis</keyword>
<feature type="chain" id="PRO_5042320965" description="S-adenosylmethionine decarboxylase alpha chain" evidence="18">
    <location>
        <begin position="104"/>
        <end position="414"/>
    </location>
</feature>
<proteinExistence type="inferred from homology"/>
<evidence type="ECO:0000256" key="2">
    <source>
        <dbReference type="ARBA" id="ARBA00004911"/>
    </source>
</evidence>
<evidence type="ECO:0000256" key="17">
    <source>
        <dbReference type="PIRSR" id="PIRSR001355-4"/>
    </source>
</evidence>
<organism evidence="19 20">
    <name type="scientific">Thamnocephalis sphaerospora</name>
    <dbReference type="NCBI Taxonomy" id="78915"/>
    <lineage>
        <taxon>Eukaryota</taxon>
        <taxon>Fungi</taxon>
        <taxon>Fungi incertae sedis</taxon>
        <taxon>Zoopagomycota</taxon>
        <taxon>Zoopagomycotina</taxon>
        <taxon>Zoopagomycetes</taxon>
        <taxon>Zoopagales</taxon>
        <taxon>Sigmoideomycetaceae</taxon>
        <taxon>Thamnocephalis</taxon>
    </lineage>
</organism>
<dbReference type="GO" id="GO:0004014">
    <property type="term" value="F:adenosylmethionine decarboxylase activity"/>
    <property type="evidence" value="ECO:0007669"/>
    <property type="project" value="UniProtKB-EC"/>
</dbReference>
<keyword evidence="11" id="KW-0456">Lyase</keyword>
<reference evidence="20" key="1">
    <citation type="journal article" date="2018" name="Nat. Microbiol.">
        <title>Leveraging single-cell genomics to expand the fungal tree of life.</title>
        <authorList>
            <person name="Ahrendt S.R."/>
            <person name="Quandt C.A."/>
            <person name="Ciobanu D."/>
            <person name="Clum A."/>
            <person name="Salamov A."/>
            <person name="Andreopoulos B."/>
            <person name="Cheng J.F."/>
            <person name="Woyke T."/>
            <person name="Pelin A."/>
            <person name="Henrissat B."/>
            <person name="Reynolds N.K."/>
            <person name="Benny G.L."/>
            <person name="Smith M.E."/>
            <person name="James T.Y."/>
            <person name="Grigoriev I.V."/>
        </authorList>
    </citation>
    <scope>NUCLEOTIDE SEQUENCE [LARGE SCALE GENOMIC DNA]</scope>
    <source>
        <strain evidence="20">RSA 1356</strain>
    </source>
</reference>
<evidence type="ECO:0000256" key="18">
    <source>
        <dbReference type="PIRSR" id="PIRSR001355-5"/>
    </source>
</evidence>
<feature type="binding site" evidence="15">
    <location>
        <position position="37"/>
    </location>
    <ligand>
        <name>substrate</name>
    </ligand>
</feature>